<feature type="compositionally biased region" description="Basic and acidic residues" evidence="1">
    <location>
        <begin position="91"/>
        <end position="104"/>
    </location>
</feature>
<keyword evidence="3" id="KW-1185">Reference proteome</keyword>
<feature type="compositionally biased region" description="Polar residues" evidence="1">
    <location>
        <begin position="142"/>
        <end position="155"/>
    </location>
</feature>
<feature type="compositionally biased region" description="Basic residues" evidence="1">
    <location>
        <begin position="124"/>
        <end position="137"/>
    </location>
</feature>
<gene>
    <name evidence="2" type="ORF">LPJ64_003699</name>
</gene>
<evidence type="ECO:0000313" key="3">
    <source>
        <dbReference type="Proteomes" id="UP001145021"/>
    </source>
</evidence>
<feature type="region of interest" description="Disordered" evidence="1">
    <location>
        <begin position="351"/>
        <end position="415"/>
    </location>
</feature>
<feature type="compositionally biased region" description="Polar residues" evidence="1">
    <location>
        <begin position="314"/>
        <end position="324"/>
    </location>
</feature>
<feature type="region of interest" description="Disordered" evidence="1">
    <location>
        <begin position="440"/>
        <end position="471"/>
    </location>
</feature>
<feature type="compositionally biased region" description="Polar residues" evidence="1">
    <location>
        <begin position="393"/>
        <end position="415"/>
    </location>
</feature>
<feature type="region of interest" description="Disordered" evidence="1">
    <location>
        <begin position="68"/>
        <end position="177"/>
    </location>
</feature>
<dbReference type="EMBL" id="JANBOH010000151">
    <property type="protein sequence ID" value="KAJ1644657.1"/>
    <property type="molecule type" value="Genomic_DNA"/>
</dbReference>
<comment type="caution">
    <text evidence="2">The sequence shown here is derived from an EMBL/GenBank/DDBJ whole genome shotgun (WGS) entry which is preliminary data.</text>
</comment>
<evidence type="ECO:0000313" key="2">
    <source>
        <dbReference type="EMBL" id="KAJ1644657.1"/>
    </source>
</evidence>
<organism evidence="2 3">
    <name type="scientific">Coemansia asiatica</name>
    <dbReference type="NCBI Taxonomy" id="1052880"/>
    <lineage>
        <taxon>Eukaryota</taxon>
        <taxon>Fungi</taxon>
        <taxon>Fungi incertae sedis</taxon>
        <taxon>Zoopagomycota</taxon>
        <taxon>Kickxellomycotina</taxon>
        <taxon>Kickxellomycetes</taxon>
        <taxon>Kickxellales</taxon>
        <taxon>Kickxellaceae</taxon>
        <taxon>Coemansia</taxon>
    </lineage>
</organism>
<feature type="compositionally biased region" description="Basic and acidic residues" evidence="1">
    <location>
        <begin position="9"/>
        <end position="18"/>
    </location>
</feature>
<reference evidence="2" key="1">
    <citation type="submission" date="2022-07" db="EMBL/GenBank/DDBJ databases">
        <title>Phylogenomic reconstructions and comparative analyses of Kickxellomycotina fungi.</title>
        <authorList>
            <person name="Reynolds N.K."/>
            <person name="Stajich J.E."/>
            <person name="Barry K."/>
            <person name="Grigoriev I.V."/>
            <person name="Crous P."/>
            <person name="Smith M.E."/>
        </authorList>
    </citation>
    <scope>NUCLEOTIDE SEQUENCE</scope>
    <source>
        <strain evidence="2">NBRC 105413</strain>
    </source>
</reference>
<proteinExistence type="predicted"/>
<feature type="compositionally biased region" description="Low complexity" evidence="1">
    <location>
        <begin position="449"/>
        <end position="459"/>
    </location>
</feature>
<name>A0A9W8CHZ5_9FUNG</name>
<dbReference type="AlphaFoldDB" id="A0A9W8CHZ5"/>
<feature type="compositionally biased region" description="Polar residues" evidence="1">
    <location>
        <begin position="276"/>
        <end position="286"/>
    </location>
</feature>
<dbReference type="Proteomes" id="UP001145021">
    <property type="component" value="Unassembled WGS sequence"/>
</dbReference>
<feature type="compositionally biased region" description="Low complexity" evidence="1">
    <location>
        <begin position="75"/>
        <end position="90"/>
    </location>
</feature>
<feature type="compositionally biased region" description="Acidic residues" evidence="1">
    <location>
        <begin position="462"/>
        <end position="471"/>
    </location>
</feature>
<sequence length="653" mass="70928">MDMPQPSRTKSESVDRQTHTPVDVEGIASRHVSDPENCPASSVSRLGLCKQKMEHILRYLENHFSMPQETPGTPLLPSEASPSNAAASDMAKADGDKDDGDNLEHTAQLLSAEGETATAETKLQRHKGKRPLRKSTLRPKSANASNTMSLSLSSQEPKEEPNEQVLSGPLHRRSSRGHAKYLGTIQSLPKPSLGSRQSKSLGIFNKGKAVVSSSDTGGIAFSEAEFLKTANIERLLADYAQHENAAADNIADGAAAHSTAHQTHAVKANSRKSINRRNTTTNSDASSHAVRKSRTTANAQNECLQQEQQEHQQPCNDSVRTSLVSRSKSRNNSQNSVETFQQLAASFSSQDIPNQFPGLSPAHESWQQRSPGANAHVMPLSSTMQQHGGFLQPDNSQMHGSNQVAAEDAPNSSPRLHTSFVRSLLMNSIAQCINEEDAECQPTPMHSAGNSGSTTSTSNKDGDDDDNGDGDAMDLDVSMLFDRHGAGLTCDTSYSRFNMRNNCSLEGISGINSSFFASQDMPYQRCLGETTISDFAMSRYENMYNPSIYQSHPMVLENRRSCDTLPEYASTSVLPPPYSLLGLSPHQHASMQTCTDMHNSNISLVGGSSMPLNRSYSARGESTGNSNPVLNVSYATDSRNGLIDFVYFPRKMT</sequence>
<feature type="region of interest" description="Disordered" evidence="1">
    <location>
        <begin position="1"/>
        <end position="43"/>
    </location>
</feature>
<evidence type="ECO:0000256" key="1">
    <source>
        <dbReference type="SAM" id="MobiDB-lite"/>
    </source>
</evidence>
<protein>
    <submittedName>
        <fullName evidence="2">Uncharacterized protein</fullName>
    </submittedName>
</protein>
<feature type="region of interest" description="Disordered" evidence="1">
    <location>
        <begin position="255"/>
        <end position="337"/>
    </location>
</feature>
<feature type="compositionally biased region" description="Low complexity" evidence="1">
    <location>
        <begin position="300"/>
        <end position="313"/>
    </location>
</feature>
<accession>A0A9W8CHZ5</accession>
<feature type="compositionally biased region" description="Low complexity" evidence="1">
    <location>
        <begin position="255"/>
        <end position="265"/>
    </location>
</feature>